<proteinExistence type="predicted"/>
<name>A0A9N8VXB6_9GLOM</name>
<evidence type="ECO:0000313" key="2">
    <source>
        <dbReference type="EMBL" id="CAG8469689.1"/>
    </source>
</evidence>
<dbReference type="InterPro" id="IPR009040">
    <property type="entry name" value="Ferritin-like_diiron"/>
</dbReference>
<dbReference type="EMBL" id="CAJVPK010000187">
    <property type="protein sequence ID" value="CAG8469689.1"/>
    <property type="molecule type" value="Genomic_DNA"/>
</dbReference>
<dbReference type="PROSITE" id="PS50905">
    <property type="entry name" value="FERRITIN_LIKE"/>
    <property type="match status" value="1"/>
</dbReference>
<dbReference type="Proteomes" id="UP000789706">
    <property type="component" value="Unassembled WGS sequence"/>
</dbReference>
<reference evidence="2" key="1">
    <citation type="submission" date="2021-06" db="EMBL/GenBank/DDBJ databases">
        <authorList>
            <person name="Kallberg Y."/>
            <person name="Tangrot J."/>
            <person name="Rosling A."/>
        </authorList>
    </citation>
    <scope>NUCLEOTIDE SEQUENCE</scope>
    <source>
        <strain evidence="2">AZ414A</strain>
    </source>
</reference>
<feature type="domain" description="Ferritin-like diiron" evidence="1">
    <location>
        <begin position="12"/>
        <end position="55"/>
    </location>
</feature>
<accession>A0A9N8VXB6</accession>
<gene>
    <name evidence="2" type="ORF">DEBURN_LOCUS3098</name>
</gene>
<evidence type="ECO:0000313" key="3">
    <source>
        <dbReference type="Proteomes" id="UP000789706"/>
    </source>
</evidence>
<comment type="caution">
    <text evidence="2">The sequence shown here is derived from an EMBL/GenBank/DDBJ whole genome shotgun (WGS) entry which is preliminary data.</text>
</comment>
<dbReference type="AlphaFoldDB" id="A0A9N8VXB6"/>
<sequence length="55" mass="6213">MSKMIQSSAKINTYSDDLQKAINTQINNEITASHEYFQLGFSCAQDENALHGFEE</sequence>
<evidence type="ECO:0000259" key="1">
    <source>
        <dbReference type="PROSITE" id="PS50905"/>
    </source>
</evidence>
<protein>
    <submittedName>
        <fullName evidence="2">1491_t:CDS:1</fullName>
    </submittedName>
</protein>
<organism evidence="2 3">
    <name type="scientific">Diversispora eburnea</name>
    <dbReference type="NCBI Taxonomy" id="1213867"/>
    <lineage>
        <taxon>Eukaryota</taxon>
        <taxon>Fungi</taxon>
        <taxon>Fungi incertae sedis</taxon>
        <taxon>Mucoromycota</taxon>
        <taxon>Glomeromycotina</taxon>
        <taxon>Glomeromycetes</taxon>
        <taxon>Diversisporales</taxon>
        <taxon>Diversisporaceae</taxon>
        <taxon>Diversispora</taxon>
    </lineage>
</organism>
<keyword evidence="3" id="KW-1185">Reference proteome</keyword>
<dbReference type="InterPro" id="IPR009078">
    <property type="entry name" value="Ferritin-like_SF"/>
</dbReference>
<dbReference type="Gene3D" id="1.20.1260.10">
    <property type="match status" value="1"/>
</dbReference>
<dbReference type="OrthoDB" id="186462at2759"/>
<dbReference type="InterPro" id="IPR012347">
    <property type="entry name" value="Ferritin-like"/>
</dbReference>
<dbReference type="SUPFAM" id="SSF47240">
    <property type="entry name" value="Ferritin-like"/>
    <property type="match status" value="1"/>
</dbReference>